<dbReference type="SUPFAM" id="SSF51182">
    <property type="entry name" value="RmlC-like cupins"/>
    <property type="match status" value="1"/>
</dbReference>
<dbReference type="Gene3D" id="2.60.120.10">
    <property type="entry name" value="Jelly Rolls"/>
    <property type="match status" value="2"/>
</dbReference>
<accession>A0A5J4Q4L9</accession>
<dbReference type="PROSITE" id="PS51257">
    <property type="entry name" value="PROKAR_LIPOPROTEIN"/>
    <property type="match status" value="1"/>
</dbReference>
<comment type="caution">
    <text evidence="2">The sequence shown here is derived from an EMBL/GenBank/DDBJ whole genome shotgun (WGS) entry which is preliminary data.</text>
</comment>
<organism evidence="2">
    <name type="scientific">termite gut metagenome</name>
    <dbReference type="NCBI Taxonomy" id="433724"/>
    <lineage>
        <taxon>unclassified sequences</taxon>
        <taxon>metagenomes</taxon>
        <taxon>organismal metagenomes</taxon>
    </lineage>
</organism>
<dbReference type="AlphaFoldDB" id="A0A5J4Q4L9"/>
<dbReference type="PANTHER" id="PTHR36114:SF1">
    <property type="entry name" value="16.7 KDA PROTEIN IN WHIE LOCUS"/>
    <property type="match status" value="1"/>
</dbReference>
<dbReference type="Pfam" id="PF07883">
    <property type="entry name" value="Cupin_2"/>
    <property type="match status" value="2"/>
</dbReference>
<dbReference type="InterPro" id="IPR052044">
    <property type="entry name" value="PKS_Associated_Protein"/>
</dbReference>
<proteinExistence type="predicted"/>
<dbReference type="InterPro" id="IPR011051">
    <property type="entry name" value="RmlC_Cupin_sf"/>
</dbReference>
<dbReference type="EMBL" id="SNRY01004795">
    <property type="protein sequence ID" value="KAA6316675.1"/>
    <property type="molecule type" value="Genomic_DNA"/>
</dbReference>
<reference evidence="2" key="1">
    <citation type="submission" date="2019-03" db="EMBL/GenBank/DDBJ databases">
        <title>Single cell metagenomics reveals metabolic interactions within the superorganism composed of flagellate Streblomastix strix and complex community of Bacteroidetes bacteria on its surface.</title>
        <authorList>
            <person name="Treitli S.C."/>
            <person name="Kolisko M."/>
            <person name="Husnik F."/>
            <person name="Keeling P."/>
            <person name="Hampl V."/>
        </authorList>
    </citation>
    <scope>NUCLEOTIDE SEQUENCE</scope>
    <source>
        <strain evidence="2">STM</strain>
    </source>
</reference>
<dbReference type="PANTHER" id="PTHR36114">
    <property type="entry name" value="16.7 KDA PROTEIN IN WHIE LOCUS"/>
    <property type="match status" value="1"/>
</dbReference>
<dbReference type="InterPro" id="IPR013096">
    <property type="entry name" value="Cupin_2"/>
</dbReference>
<evidence type="ECO:0000259" key="1">
    <source>
        <dbReference type="Pfam" id="PF07883"/>
    </source>
</evidence>
<gene>
    <name evidence="2" type="ORF">EZS27_033046</name>
</gene>
<protein>
    <recommendedName>
        <fullName evidence="1">Cupin type-2 domain-containing protein</fullName>
    </recommendedName>
</protein>
<sequence length="269" mass="30253">MKKAFITVIICLLVACGGVVKQQSTLPSDFKIETYINKFNEDSVFPNGTAGWSYWFFAPGVTDTLSIKTSRIYLSNASHSPHTHPADEAFYILQGPVIVHINGNEHTLQTGDFYYCPSFSSHNIARAGKEPIQYYIMTRETKGKNRAYPVGKKDYTIDDCIYFPNNDTAWTNDEKSATVKALDEKFSGGMRILMHRVTPEDINYSTRKPYTAEQEVFYVISGEADVTLDGQTSHIQSNTAFWCPKGTMRSVVQTGNESLVYIQCTTQLN</sequence>
<evidence type="ECO:0000313" key="2">
    <source>
        <dbReference type="EMBL" id="KAA6316675.1"/>
    </source>
</evidence>
<name>A0A5J4Q4L9_9ZZZZ</name>
<dbReference type="InterPro" id="IPR014710">
    <property type="entry name" value="RmlC-like_jellyroll"/>
</dbReference>
<feature type="domain" description="Cupin type-2" evidence="1">
    <location>
        <begin position="77"/>
        <end position="135"/>
    </location>
</feature>
<feature type="domain" description="Cupin type-2" evidence="1">
    <location>
        <begin position="213"/>
        <end position="262"/>
    </location>
</feature>